<organism evidence="2">
    <name type="scientific">marine sediment metagenome</name>
    <dbReference type="NCBI Taxonomy" id="412755"/>
    <lineage>
        <taxon>unclassified sequences</taxon>
        <taxon>metagenomes</taxon>
        <taxon>ecological metagenomes</taxon>
    </lineage>
</organism>
<feature type="transmembrane region" description="Helical" evidence="1">
    <location>
        <begin position="256"/>
        <end position="275"/>
    </location>
</feature>
<keyword evidence="1" id="KW-1133">Transmembrane helix</keyword>
<feature type="transmembrane region" description="Helical" evidence="1">
    <location>
        <begin position="151"/>
        <end position="172"/>
    </location>
</feature>
<gene>
    <name evidence="2" type="ORF">LCGC14_1626470</name>
</gene>
<protein>
    <submittedName>
        <fullName evidence="2">Uncharacterized protein</fullName>
    </submittedName>
</protein>
<accession>A0A0F9KJI2</accession>
<evidence type="ECO:0000256" key="1">
    <source>
        <dbReference type="SAM" id="Phobius"/>
    </source>
</evidence>
<sequence length="437" mass="51812">EDNKKLVFKNPFYILKALNEYIKAKGLVIKYSDLMEKSGIVKKSSFDKSLRDLVTHGLVYKWDKKRDEKEGYSITAEGLKLLNSINSEEKIEIGEARFFHEDLFVDNPEKFPVKRFLFFVILGISLSLLMGIYLVFNWENFPEIFKGSVEGSIGFLLFVWVIGIIAIITLMYKEYKDFKYSYDLPEEFFTKVNFTKFFGSSIDLLSLWLDYEQNLAGIFLDKSATRNFHTLFNLNWIVRSLIWIFISIYAIFILEFLILLIFILICLEFGLIAFITQNFENAHIEYEVMKKKIKDFIDRMKLLTNTGISNRILSNKTEKIKDLDEIAHRYNVYKNSINYKCLNFWKYEFLMIGFTLFILITIHIPQIIHVRVIDLEGLFFLFIVCIVLLFSTEQISKHLDVLKVFPRRQFRFKLNKGIIQLNRIQERLIKQYFENNA</sequence>
<reference evidence="2" key="1">
    <citation type="journal article" date="2015" name="Nature">
        <title>Complex archaea that bridge the gap between prokaryotes and eukaryotes.</title>
        <authorList>
            <person name="Spang A."/>
            <person name="Saw J.H."/>
            <person name="Jorgensen S.L."/>
            <person name="Zaremba-Niedzwiedzka K."/>
            <person name="Martijn J."/>
            <person name="Lind A.E."/>
            <person name="van Eijk R."/>
            <person name="Schleper C."/>
            <person name="Guy L."/>
            <person name="Ettema T.J."/>
        </authorList>
    </citation>
    <scope>NUCLEOTIDE SEQUENCE</scope>
</reference>
<feature type="transmembrane region" description="Helical" evidence="1">
    <location>
        <begin position="344"/>
        <end position="364"/>
    </location>
</feature>
<comment type="caution">
    <text evidence="2">The sequence shown here is derived from an EMBL/GenBank/DDBJ whole genome shotgun (WGS) entry which is preliminary data.</text>
</comment>
<evidence type="ECO:0000313" key="2">
    <source>
        <dbReference type="EMBL" id="KKM22328.1"/>
    </source>
</evidence>
<proteinExistence type="predicted"/>
<dbReference type="AlphaFoldDB" id="A0A0F9KJI2"/>
<feature type="transmembrane region" description="Helical" evidence="1">
    <location>
        <begin position="370"/>
        <end position="390"/>
    </location>
</feature>
<keyword evidence="1" id="KW-0812">Transmembrane</keyword>
<name>A0A0F9KJI2_9ZZZZ</name>
<feature type="transmembrane region" description="Helical" evidence="1">
    <location>
        <begin position="116"/>
        <end position="136"/>
    </location>
</feature>
<feature type="non-terminal residue" evidence="2">
    <location>
        <position position="1"/>
    </location>
</feature>
<keyword evidence="1" id="KW-0472">Membrane</keyword>
<dbReference type="EMBL" id="LAZR01013358">
    <property type="protein sequence ID" value="KKM22328.1"/>
    <property type="molecule type" value="Genomic_DNA"/>
</dbReference>
<feature type="transmembrane region" description="Helical" evidence="1">
    <location>
        <begin position="231"/>
        <end position="250"/>
    </location>
</feature>